<dbReference type="CDD" id="cd00448">
    <property type="entry name" value="YjgF_YER057c_UK114_family"/>
    <property type="match status" value="1"/>
</dbReference>
<dbReference type="NCBIfam" id="TIGR00004">
    <property type="entry name" value="Rid family detoxifying hydrolase"/>
    <property type="match status" value="1"/>
</dbReference>
<dbReference type="EMBL" id="FUFT01000009">
    <property type="protein sequence ID" value="SJL85112.1"/>
    <property type="molecule type" value="Genomic_DNA"/>
</dbReference>
<dbReference type="PANTHER" id="PTHR11803">
    <property type="entry name" value="2-IMINOBUTANOATE/2-IMINOPROPANOATE DEAMINASE RIDA"/>
    <property type="match status" value="1"/>
</dbReference>
<sequence>MTMEYIQTNNALKPAGHYSQAIKHQGLLYVSGQLPIDPDSGKKVTGTIQAQARRVFDNLKLILAEANTDLNQVIKLVVYISSVELWDEVNQICGEYFVVHKPVRTIVPTRDLHFGVTIEIDCIAACD</sequence>
<name>A0A1R4B866_9VIBR</name>
<dbReference type="Gene3D" id="3.30.1330.40">
    <property type="entry name" value="RutC-like"/>
    <property type="match status" value="1"/>
</dbReference>
<dbReference type="InterPro" id="IPR006056">
    <property type="entry name" value="RidA"/>
</dbReference>
<keyword evidence="3" id="KW-1185">Reference proteome</keyword>
<organism evidence="2 3">
    <name type="scientific">Vibrio palustris</name>
    <dbReference type="NCBI Taxonomy" id="1918946"/>
    <lineage>
        <taxon>Bacteria</taxon>
        <taxon>Pseudomonadati</taxon>
        <taxon>Pseudomonadota</taxon>
        <taxon>Gammaproteobacteria</taxon>
        <taxon>Vibrionales</taxon>
        <taxon>Vibrionaceae</taxon>
        <taxon>Vibrio</taxon>
    </lineage>
</organism>
<dbReference type="Proteomes" id="UP000189475">
    <property type="component" value="Unassembled WGS sequence"/>
</dbReference>
<dbReference type="GO" id="GO:0005829">
    <property type="term" value="C:cytosol"/>
    <property type="evidence" value="ECO:0007669"/>
    <property type="project" value="TreeGrafter"/>
</dbReference>
<evidence type="ECO:0000313" key="2">
    <source>
        <dbReference type="EMBL" id="SJL85112.1"/>
    </source>
</evidence>
<keyword evidence="2" id="KW-0378">Hydrolase</keyword>
<evidence type="ECO:0000256" key="1">
    <source>
        <dbReference type="ARBA" id="ARBA00010552"/>
    </source>
</evidence>
<comment type="similarity">
    <text evidence="1">Belongs to the RutC family.</text>
</comment>
<evidence type="ECO:0000313" key="3">
    <source>
        <dbReference type="Proteomes" id="UP000189475"/>
    </source>
</evidence>
<gene>
    <name evidence="2" type="primary">yabJ</name>
    <name evidence="2" type="ORF">VPAL9027_03135</name>
</gene>
<proteinExistence type="inferred from homology"/>
<accession>A0A1R4B866</accession>
<reference evidence="2 3" key="1">
    <citation type="submission" date="2017-02" db="EMBL/GenBank/DDBJ databases">
        <authorList>
            <person name="Peterson S.W."/>
        </authorList>
    </citation>
    <scope>NUCLEOTIDE SEQUENCE [LARGE SCALE GENOMIC DNA]</scope>
    <source>
        <strain evidence="2 3">CECT 9027</strain>
    </source>
</reference>
<dbReference type="STRING" id="1918946.VPAL9027_03135"/>
<dbReference type="FunFam" id="3.30.1330.40:FF:000001">
    <property type="entry name" value="L-PSP family endoribonuclease"/>
    <property type="match status" value="1"/>
</dbReference>
<dbReference type="PANTHER" id="PTHR11803:SF58">
    <property type="entry name" value="PROTEIN HMF1-RELATED"/>
    <property type="match status" value="1"/>
</dbReference>
<dbReference type="GO" id="GO:0019239">
    <property type="term" value="F:deaminase activity"/>
    <property type="evidence" value="ECO:0007669"/>
    <property type="project" value="TreeGrafter"/>
</dbReference>
<dbReference type="AlphaFoldDB" id="A0A1R4B866"/>
<dbReference type="InterPro" id="IPR035959">
    <property type="entry name" value="RutC-like_sf"/>
</dbReference>
<dbReference type="Pfam" id="PF01042">
    <property type="entry name" value="Ribonuc_L-PSP"/>
    <property type="match status" value="1"/>
</dbReference>
<dbReference type="InterPro" id="IPR006175">
    <property type="entry name" value="YjgF/YER057c/UK114"/>
</dbReference>
<dbReference type="SUPFAM" id="SSF55298">
    <property type="entry name" value="YjgF-like"/>
    <property type="match status" value="1"/>
</dbReference>
<dbReference type="EC" id="3.5.4.-" evidence="2"/>
<protein>
    <submittedName>
        <fullName evidence="2">Enamine/imine deaminase</fullName>
        <ecNumber evidence="2">3.5.4.-</ecNumber>
    </submittedName>
</protein>